<feature type="transmembrane region" description="Helical" evidence="1">
    <location>
        <begin position="259"/>
        <end position="275"/>
    </location>
</feature>
<keyword evidence="1" id="KW-1133">Transmembrane helix</keyword>
<dbReference type="EMBL" id="CADCXN010000080">
    <property type="protein sequence ID" value="CAA9891733.1"/>
    <property type="molecule type" value="Genomic_DNA"/>
</dbReference>
<evidence type="ECO:0000256" key="1">
    <source>
        <dbReference type="SAM" id="Phobius"/>
    </source>
</evidence>
<feature type="transmembrane region" description="Helical" evidence="1">
    <location>
        <begin position="152"/>
        <end position="172"/>
    </location>
</feature>
<dbReference type="AlphaFoldDB" id="A0A8S0WBJ3"/>
<evidence type="ECO:0000313" key="3">
    <source>
        <dbReference type="Proteomes" id="UP000494216"/>
    </source>
</evidence>
<feature type="transmembrane region" description="Helical" evidence="1">
    <location>
        <begin position="50"/>
        <end position="71"/>
    </location>
</feature>
<comment type="caution">
    <text evidence="2">The sequence shown here is derived from an EMBL/GenBank/DDBJ whole genome shotgun (WGS) entry which is preliminary data.</text>
</comment>
<feature type="transmembrane region" description="Helical" evidence="1">
    <location>
        <begin position="122"/>
        <end position="140"/>
    </location>
</feature>
<feature type="transmembrane region" description="Helical" evidence="1">
    <location>
        <begin position="341"/>
        <end position="362"/>
    </location>
</feature>
<evidence type="ECO:0008006" key="4">
    <source>
        <dbReference type="Google" id="ProtNLM"/>
    </source>
</evidence>
<feature type="transmembrane region" description="Helical" evidence="1">
    <location>
        <begin position="192"/>
        <end position="214"/>
    </location>
</feature>
<accession>A0A8S0WBJ3</accession>
<feature type="transmembrane region" description="Helical" evidence="1">
    <location>
        <begin position="296"/>
        <end position="313"/>
    </location>
</feature>
<proteinExistence type="predicted"/>
<feature type="transmembrane region" description="Helical" evidence="1">
    <location>
        <begin position="91"/>
        <end position="110"/>
    </location>
</feature>
<feature type="transmembrane region" description="Helical" evidence="1">
    <location>
        <begin position="12"/>
        <end position="30"/>
    </location>
</feature>
<name>A0A8S0WBJ3_9GAMM</name>
<evidence type="ECO:0000313" key="2">
    <source>
        <dbReference type="EMBL" id="CAA9891733.1"/>
    </source>
</evidence>
<dbReference type="Proteomes" id="UP000494216">
    <property type="component" value="Unassembled WGS sequence"/>
</dbReference>
<feature type="transmembrane region" description="Helical" evidence="1">
    <location>
        <begin position="234"/>
        <end position="253"/>
    </location>
</feature>
<organism evidence="2 3">
    <name type="scientific">Candidatus Methylobacter favarea</name>
    <dbReference type="NCBI Taxonomy" id="2707345"/>
    <lineage>
        <taxon>Bacteria</taxon>
        <taxon>Pseudomonadati</taxon>
        <taxon>Pseudomonadota</taxon>
        <taxon>Gammaproteobacteria</taxon>
        <taxon>Methylococcales</taxon>
        <taxon>Methylococcaceae</taxon>
        <taxon>Methylobacter</taxon>
    </lineage>
</organism>
<keyword evidence="1" id="KW-0812">Transmembrane</keyword>
<keyword evidence="1" id="KW-0472">Membrane</keyword>
<keyword evidence="3" id="KW-1185">Reference proteome</keyword>
<protein>
    <recommendedName>
        <fullName evidence="4">Mechanosensitive ion channel protein MscS</fullName>
    </recommendedName>
</protein>
<gene>
    <name evidence="2" type="ORF">METHB2_50004</name>
</gene>
<sequence>MTTRWRGLWRLLTYLIILIICPLLGVWLTDKPLSSYLTFLPAPVQPQSPPFSWAAFFLIAGFVMLCLRPFLSKIIFSKKQPLPEQREKYPFPRWGWLGVALMIISWILAWNRFAWFEPFQEFTFTPLWLSYILVINALSYRRTGKCLLINHTQHYLALFLVSAILWWSFEYLNRFIENWYYIGTADLGPERYVIFATLPFSTVLPAVLGTAEWVNTFPQISADLNRFKPLNIPVSKGLAMALISAGALGLTALGMWPGSLFFLMWLVPILLIVGLQSLTEKPPLVSDIEAGDWRRIWTLAVAGLMCGIFWEMWNSHSLAYWKYSVPYVQRFEIFEMPFLGYAGYLPFGIVCGLFADFILAPFPKKTV</sequence>
<reference evidence="2 3" key="1">
    <citation type="submission" date="2020-02" db="EMBL/GenBank/DDBJ databases">
        <authorList>
            <person name="Hogendoorn C."/>
        </authorList>
    </citation>
    <scope>NUCLEOTIDE SEQUENCE [LARGE SCALE GENOMIC DNA]</scope>
    <source>
        <strain evidence="2">METHB21</strain>
    </source>
</reference>